<feature type="signal peptide" evidence="2">
    <location>
        <begin position="1"/>
        <end position="23"/>
    </location>
</feature>
<proteinExistence type="predicted"/>
<comment type="caution">
    <text evidence="4">The sequence shown here is derived from an EMBL/GenBank/DDBJ whole genome shotgun (WGS) entry which is preliminary data.</text>
</comment>
<dbReference type="NCBIfam" id="TIGR04183">
    <property type="entry name" value="Por_Secre_tail"/>
    <property type="match status" value="1"/>
</dbReference>
<evidence type="ECO:0000313" key="4">
    <source>
        <dbReference type="EMBL" id="MCD1116173.1"/>
    </source>
</evidence>
<reference evidence="4" key="1">
    <citation type="submission" date="2021-11" db="EMBL/GenBank/DDBJ databases">
        <title>Description of novel Chryseobacterium species.</title>
        <authorList>
            <person name="Saticioglu I.B."/>
            <person name="Ay H."/>
            <person name="Altun S."/>
            <person name="Duman M."/>
        </authorList>
    </citation>
    <scope>NUCLEOTIDE SEQUENCE</scope>
    <source>
        <strain evidence="4">C-17</strain>
    </source>
</reference>
<dbReference type="InterPro" id="IPR013783">
    <property type="entry name" value="Ig-like_fold"/>
</dbReference>
<dbReference type="InterPro" id="IPR036116">
    <property type="entry name" value="FN3_sf"/>
</dbReference>
<dbReference type="InterPro" id="IPR026444">
    <property type="entry name" value="Secre_tail"/>
</dbReference>
<dbReference type="SUPFAM" id="SSF49785">
    <property type="entry name" value="Galactose-binding domain-like"/>
    <property type="match status" value="1"/>
</dbReference>
<dbReference type="AlphaFoldDB" id="A0A9Q3YUV5"/>
<dbReference type="InterPro" id="IPR056600">
    <property type="entry name" value="GBD_T9SS_assoc"/>
</dbReference>
<sequence length="810" mass="84441">MKRKKLFGFVNLCALFYAPMVFSQYYHPVTVSGFTHDVIANGIGNATASTTAPVDAVDYAYLAKDFQATATSPLLTYGLPASGQFMGVVGTTPGLTYQLASYSGNNALKLNAVSDAGTLTFSTPTAAFNLYILATGGSGSGVVTAVVNFTDSTSQTFTGLSIGDWYDQSNFAIQGIGRVKITSNALEDGGGTNPRIYQVPLAISAANQSKTVQSISFTKNSGGGFVNIFGVSANRYTTCLAPTAMTASAVAVSSVTLGWTAPATVPTSYDIYYTSSTVAPNSSTTPTVSAVTGIAANITTGINPMTKYHVWIRSNCGGSLGEWAYGTTFTTPCSTFTVPYSENFDTTAAGSSSNTNAPMCWSYLENSGFTGSGYVNNNNSNSPANSYYLTNGSASTGNQMLVSPQTVALSDGTKRVRFFAKGSTNYTLQVGTLTNPSDPSTFVSFNTTIITSNYAQYTVNIPSGGGSYLAFRHNLGGTYRSIYLDDITVESMPTCLEPTALATSAVTANSATLSWTAPTNAPANGYEYAYTTANTAPTGAGTSNAGTSVTVSLPSGSTTYYLWVRSKCTTTDLSAWVSVAVSTKAINDECSTPIILTAGGTFATNPVIASTVGASTTTDTTATHTCQTTGYNDTWYSVVVPASGNIKIETQSVTDSSVSDTVLGVYSGACGSLTQIGCDDDASSDGNFSLVTLTGQTPGATLLIGVWNYSSSSNGQFKVSAYDASLLSTSEVGAKAKEISIYPNPFNDVVHLSETKDLKTVKVFDLAGRAVKVIENPTKEINLGSLKSGLYLITTYFKDGSQATVKAIKK</sequence>
<dbReference type="RefSeq" id="WP_230667439.1">
    <property type="nucleotide sequence ID" value="NZ_JAJNAY010000001.1"/>
</dbReference>
<dbReference type="CDD" id="cd00063">
    <property type="entry name" value="FN3"/>
    <property type="match status" value="2"/>
</dbReference>
<name>A0A9Q3YUV5_9FLAO</name>
<dbReference type="InterPro" id="IPR008979">
    <property type="entry name" value="Galactose-bd-like_sf"/>
</dbReference>
<dbReference type="InterPro" id="IPR003961">
    <property type="entry name" value="FN3_dom"/>
</dbReference>
<feature type="chain" id="PRO_5040326203" evidence="2">
    <location>
        <begin position="24"/>
        <end position="810"/>
    </location>
</feature>
<dbReference type="Proteomes" id="UP001108025">
    <property type="component" value="Unassembled WGS sequence"/>
</dbReference>
<evidence type="ECO:0000259" key="3">
    <source>
        <dbReference type="PROSITE" id="PS50853"/>
    </source>
</evidence>
<evidence type="ECO:0000313" key="5">
    <source>
        <dbReference type="Proteomes" id="UP001108025"/>
    </source>
</evidence>
<keyword evidence="5" id="KW-1185">Reference proteome</keyword>
<evidence type="ECO:0000256" key="1">
    <source>
        <dbReference type="ARBA" id="ARBA00022729"/>
    </source>
</evidence>
<keyword evidence="1 2" id="KW-0732">Signal</keyword>
<dbReference type="PROSITE" id="PS50853">
    <property type="entry name" value="FN3"/>
    <property type="match status" value="2"/>
</dbReference>
<gene>
    <name evidence="4" type="ORF">LO744_04810</name>
</gene>
<feature type="domain" description="Fibronectin type-III" evidence="3">
    <location>
        <begin position="497"/>
        <end position="588"/>
    </location>
</feature>
<dbReference type="SMART" id="SM00060">
    <property type="entry name" value="FN3"/>
    <property type="match status" value="2"/>
</dbReference>
<organism evidence="4 5">
    <name type="scientific">Chryseobacterium turcicum</name>
    <dbReference type="NCBI Taxonomy" id="2898076"/>
    <lineage>
        <taxon>Bacteria</taxon>
        <taxon>Pseudomonadati</taxon>
        <taxon>Bacteroidota</taxon>
        <taxon>Flavobacteriia</taxon>
        <taxon>Flavobacteriales</taxon>
        <taxon>Weeksellaceae</taxon>
        <taxon>Chryseobacterium group</taxon>
        <taxon>Chryseobacterium</taxon>
    </lineage>
</organism>
<dbReference type="Pfam" id="PF23759">
    <property type="entry name" value="GBD_T9SS_assoc"/>
    <property type="match status" value="1"/>
</dbReference>
<protein>
    <submittedName>
        <fullName evidence="4">T9SS type A sorting domain-containing protein</fullName>
    </submittedName>
</protein>
<dbReference type="Gene3D" id="2.60.40.10">
    <property type="entry name" value="Immunoglobulins"/>
    <property type="match status" value="2"/>
</dbReference>
<accession>A0A9Q3YUV5</accession>
<dbReference type="Pfam" id="PF18962">
    <property type="entry name" value="Por_Secre_tail"/>
    <property type="match status" value="1"/>
</dbReference>
<feature type="domain" description="Fibronectin type-III" evidence="3">
    <location>
        <begin position="241"/>
        <end position="334"/>
    </location>
</feature>
<dbReference type="EMBL" id="JAJNAY010000001">
    <property type="protein sequence ID" value="MCD1116173.1"/>
    <property type="molecule type" value="Genomic_DNA"/>
</dbReference>
<evidence type="ECO:0000256" key="2">
    <source>
        <dbReference type="SAM" id="SignalP"/>
    </source>
</evidence>
<dbReference type="Pfam" id="PF00041">
    <property type="entry name" value="fn3"/>
    <property type="match status" value="1"/>
</dbReference>
<dbReference type="SUPFAM" id="SSF49265">
    <property type="entry name" value="Fibronectin type III"/>
    <property type="match status" value="2"/>
</dbReference>